<feature type="compositionally biased region" description="Polar residues" evidence="1">
    <location>
        <begin position="161"/>
        <end position="173"/>
    </location>
</feature>
<protein>
    <submittedName>
        <fullName evidence="2">Uncharacterized protein</fullName>
    </submittedName>
</protein>
<evidence type="ECO:0000256" key="1">
    <source>
        <dbReference type="SAM" id="MobiDB-lite"/>
    </source>
</evidence>
<proteinExistence type="predicted"/>
<reference evidence="2" key="1">
    <citation type="journal article" date="2020" name="Stud. Mycol.">
        <title>101 Dothideomycetes genomes: a test case for predicting lifestyles and emergence of pathogens.</title>
        <authorList>
            <person name="Haridas S."/>
            <person name="Albert R."/>
            <person name="Binder M."/>
            <person name="Bloem J."/>
            <person name="Labutti K."/>
            <person name="Salamov A."/>
            <person name="Andreopoulos B."/>
            <person name="Baker S."/>
            <person name="Barry K."/>
            <person name="Bills G."/>
            <person name="Bluhm B."/>
            <person name="Cannon C."/>
            <person name="Castanera R."/>
            <person name="Culley D."/>
            <person name="Daum C."/>
            <person name="Ezra D."/>
            <person name="Gonzalez J."/>
            <person name="Henrissat B."/>
            <person name="Kuo A."/>
            <person name="Liang C."/>
            <person name="Lipzen A."/>
            <person name="Lutzoni F."/>
            <person name="Magnuson J."/>
            <person name="Mondo S."/>
            <person name="Nolan M."/>
            <person name="Ohm R."/>
            <person name="Pangilinan J."/>
            <person name="Park H.-J."/>
            <person name="Ramirez L."/>
            <person name="Alfaro M."/>
            <person name="Sun H."/>
            <person name="Tritt A."/>
            <person name="Yoshinaga Y."/>
            <person name="Zwiers L.-H."/>
            <person name="Turgeon B."/>
            <person name="Goodwin S."/>
            <person name="Spatafora J."/>
            <person name="Crous P."/>
            <person name="Grigoriev I."/>
        </authorList>
    </citation>
    <scope>NUCLEOTIDE SEQUENCE</scope>
    <source>
        <strain evidence="2">SCOH1-5</strain>
    </source>
</reference>
<feature type="region of interest" description="Disordered" evidence="1">
    <location>
        <begin position="140"/>
        <end position="175"/>
    </location>
</feature>
<gene>
    <name evidence="2" type="ORF">CERZMDRAFT_101053</name>
</gene>
<feature type="region of interest" description="Disordered" evidence="1">
    <location>
        <begin position="24"/>
        <end position="96"/>
    </location>
</feature>
<feature type="compositionally biased region" description="Low complexity" evidence="1">
    <location>
        <begin position="25"/>
        <end position="56"/>
    </location>
</feature>
<evidence type="ECO:0000313" key="3">
    <source>
        <dbReference type="Proteomes" id="UP000799539"/>
    </source>
</evidence>
<feature type="compositionally biased region" description="Polar residues" evidence="1">
    <location>
        <begin position="145"/>
        <end position="154"/>
    </location>
</feature>
<feature type="compositionally biased region" description="Basic and acidic residues" evidence="1">
    <location>
        <begin position="76"/>
        <end position="88"/>
    </location>
</feature>
<accession>A0A6A6F5Z2</accession>
<dbReference type="EMBL" id="ML992691">
    <property type="protein sequence ID" value="KAF2208843.1"/>
    <property type="molecule type" value="Genomic_DNA"/>
</dbReference>
<evidence type="ECO:0000313" key="2">
    <source>
        <dbReference type="EMBL" id="KAF2208843.1"/>
    </source>
</evidence>
<organism evidence="2 3">
    <name type="scientific">Cercospora zeae-maydis SCOH1-5</name>
    <dbReference type="NCBI Taxonomy" id="717836"/>
    <lineage>
        <taxon>Eukaryota</taxon>
        <taxon>Fungi</taxon>
        <taxon>Dikarya</taxon>
        <taxon>Ascomycota</taxon>
        <taxon>Pezizomycotina</taxon>
        <taxon>Dothideomycetes</taxon>
        <taxon>Dothideomycetidae</taxon>
        <taxon>Mycosphaerellales</taxon>
        <taxon>Mycosphaerellaceae</taxon>
        <taxon>Cercospora</taxon>
    </lineage>
</organism>
<dbReference type="Proteomes" id="UP000799539">
    <property type="component" value="Unassembled WGS sequence"/>
</dbReference>
<name>A0A6A6F5Z2_9PEZI</name>
<dbReference type="AlphaFoldDB" id="A0A6A6F5Z2"/>
<keyword evidence="3" id="KW-1185">Reference proteome</keyword>
<sequence>MRIDNRSHPDLPWDSDTVFQHKYASSRSSWRPSWLARSSASSKSRSSSASTSRSDSIGLRPATATNIYRLPNASDDQAKDSDRARNDKSATAPEMRFEFMDETFDFPLPTARTFPGPQRASSVRSSAKSTGLALSECEATGRHIPSSSHANSHSCAGRGSIASSAPTNISRGTDASAKRAEVEMASKEHFGYWNASFTVHIPAVAALCGGFLLGVRLWQHDVAGDMSLDAEVVKISAALARATSPAQLRRQLHSLSTASAIVMLKSSLEAAQTPGIPLKVAKKLLRIKMERSKKDQPLWPAVVKQLKRMPQDRLVLLMFLVSIARRLQRAGVTVDGNEPAEFLLQNIWPTGVLGSDLSKLLLRHFEEIPGEFPTILTAINCRLATGRRHNLLTAMEDQA</sequence>
<dbReference type="OrthoDB" id="3641845at2759"/>